<keyword evidence="2" id="KW-1185">Reference proteome</keyword>
<reference evidence="1" key="1">
    <citation type="journal article" date="2023" name="Mol. Phylogenet. Evol.">
        <title>Genome-scale phylogeny and comparative genomics of the fungal order Sordariales.</title>
        <authorList>
            <person name="Hensen N."/>
            <person name="Bonometti L."/>
            <person name="Westerberg I."/>
            <person name="Brannstrom I.O."/>
            <person name="Guillou S."/>
            <person name="Cros-Aarteil S."/>
            <person name="Calhoun S."/>
            <person name="Haridas S."/>
            <person name="Kuo A."/>
            <person name="Mondo S."/>
            <person name="Pangilinan J."/>
            <person name="Riley R."/>
            <person name="LaButti K."/>
            <person name="Andreopoulos B."/>
            <person name="Lipzen A."/>
            <person name="Chen C."/>
            <person name="Yan M."/>
            <person name="Daum C."/>
            <person name="Ng V."/>
            <person name="Clum A."/>
            <person name="Steindorff A."/>
            <person name="Ohm R.A."/>
            <person name="Martin F."/>
            <person name="Silar P."/>
            <person name="Natvig D.O."/>
            <person name="Lalanne C."/>
            <person name="Gautier V."/>
            <person name="Ament-Velasquez S.L."/>
            <person name="Kruys A."/>
            <person name="Hutchinson M.I."/>
            <person name="Powell A.J."/>
            <person name="Barry K."/>
            <person name="Miller A.N."/>
            <person name="Grigoriev I.V."/>
            <person name="Debuchy R."/>
            <person name="Gladieux P."/>
            <person name="Hiltunen Thoren M."/>
            <person name="Johannesson H."/>
        </authorList>
    </citation>
    <scope>NUCLEOTIDE SEQUENCE</scope>
    <source>
        <strain evidence="1">FGSC 1904</strain>
    </source>
</reference>
<evidence type="ECO:0000313" key="2">
    <source>
        <dbReference type="Proteomes" id="UP001281003"/>
    </source>
</evidence>
<gene>
    <name evidence="1" type="ORF">B0T20DRAFT_205810</name>
</gene>
<sequence>MAKSDTMAPSKPADDFRLVQLLSRLSVKPDTRPRTRPCSQLGFLQLSNGTVIRHILVPTAQLPNRPWEKKPDEAIPMLYKESNLPMPPRPAGLYYVGWKDDVIGFPTIPALLAMPRVFPAHQGQPECSSPIIETAKNSSFEVVSFCTKDARVDPASTMPPCTLDPQLANNGVVRTCADLCHSEPHKLCEHCSNQSRQLLLNGLPGWFTNKQIAKSRAFLCAPCSEQEAKQGPRPTGAGTTLNPGPVHFANSHEAYQPDAVAGTMMRFHNDTSFPVATPPVSSSLAQAIAQNQPRQVRTAGKLFKCSCTKLLTADLCLGHRLLRADQFLDHIRKYDDWIKFRFDQRENDPRPCPKCMERPGVDAYDFLRIEGAVNLDTIHWACLFCQETVSMPRSEFFGQGGGLGQEQGTFDLVTQMGGLIV</sequence>
<evidence type="ECO:0000313" key="1">
    <source>
        <dbReference type="EMBL" id="KAK3398340.1"/>
    </source>
</evidence>
<dbReference type="EMBL" id="JAUTDP010000006">
    <property type="protein sequence ID" value="KAK3398340.1"/>
    <property type="molecule type" value="Genomic_DNA"/>
</dbReference>
<dbReference type="Proteomes" id="UP001281003">
    <property type="component" value="Unassembled WGS sequence"/>
</dbReference>
<dbReference type="AlphaFoldDB" id="A0AAE0PF34"/>
<organism evidence="1 2">
    <name type="scientific">Sordaria brevicollis</name>
    <dbReference type="NCBI Taxonomy" id="83679"/>
    <lineage>
        <taxon>Eukaryota</taxon>
        <taxon>Fungi</taxon>
        <taxon>Dikarya</taxon>
        <taxon>Ascomycota</taxon>
        <taxon>Pezizomycotina</taxon>
        <taxon>Sordariomycetes</taxon>
        <taxon>Sordariomycetidae</taxon>
        <taxon>Sordariales</taxon>
        <taxon>Sordariaceae</taxon>
        <taxon>Sordaria</taxon>
    </lineage>
</organism>
<proteinExistence type="predicted"/>
<comment type="caution">
    <text evidence="1">The sequence shown here is derived from an EMBL/GenBank/DDBJ whole genome shotgun (WGS) entry which is preliminary data.</text>
</comment>
<name>A0AAE0PF34_SORBR</name>
<reference evidence="1" key="2">
    <citation type="submission" date="2023-07" db="EMBL/GenBank/DDBJ databases">
        <authorList>
            <consortium name="Lawrence Berkeley National Laboratory"/>
            <person name="Haridas S."/>
            <person name="Hensen N."/>
            <person name="Bonometti L."/>
            <person name="Westerberg I."/>
            <person name="Brannstrom I.O."/>
            <person name="Guillou S."/>
            <person name="Cros-Aarteil S."/>
            <person name="Calhoun S."/>
            <person name="Kuo A."/>
            <person name="Mondo S."/>
            <person name="Pangilinan J."/>
            <person name="Riley R."/>
            <person name="LaButti K."/>
            <person name="Andreopoulos B."/>
            <person name="Lipzen A."/>
            <person name="Chen C."/>
            <person name="Yanf M."/>
            <person name="Daum C."/>
            <person name="Ng V."/>
            <person name="Clum A."/>
            <person name="Steindorff A."/>
            <person name="Ohm R."/>
            <person name="Martin F."/>
            <person name="Silar P."/>
            <person name="Natvig D."/>
            <person name="Lalanne C."/>
            <person name="Gautier V."/>
            <person name="Ament-velasquez S.L."/>
            <person name="Kruys A."/>
            <person name="Hutchinson M.I."/>
            <person name="Powell A.J."/>
            <person name="Barry K."/>
            <person name="Miller A.N."/>
            <person name="Grigoriev I.V."/>
            <person name="Debuchy R."/>
            <person name="Gladieux P."/>
            <person name="Thoren M.H."/>
            <person name="Johannesson H."/>
        </authorList>
    </citation>
    <scope>NUCLEOTIDE SEQUENCE</scope>
    <source>
        <strain evidence="1">FGSC 1904</strain>
    </source>
</reference>
<accession>A0AAE0PF34</accession>
<protein>
    <submittedName>
        <fullName evidence="1">Uncharacterized protein</fullName>
    </submittedName>
</protein>